<comment type="caution">
    <text evidence="2">The sequence shown here is derived from an EMBL/GenBank/DDBJ whole genome shotgun (WGS) entry which is preliminary data.</text>
</comment>
<accession>A0AAN9LH14</accession>
<gene>
    <name evidence="2" type="ORF">VNO80_30013</name>
</gene>
<feature type="region of interest" description="Disordered" evidence="1">
    <location>
        <begin position="35"/>
        <end position="75"/>
    </location>
</feature>
<dbReference type="AlphaFoldDB" id="A0AAN9LH14"/>
<protein>
    <submittedName>
        <fullName evidence="2">Uncharacterized protein</fullName>
    </submittedName>
</protein>
<sequence length="530" mass="59108">MTTKTHRFTTCHRHPFTPVTGFCASCLRERLAGIDSSSSSPDLRRTKSFSDRASGALSSSAAPEPRRRSCEVRLPPPRGSLSVLFNHDYKSNEPTNRNAEIRSSIAGVGIGENERSDAVRVFGDEDGEGKTMKEFIDLELRNRKGAGRDFRDIAASFRGVASEFSKRLMKWRRKLNPQRNRHNDVAGDDVCSVEKLGFRSSRETQSEVGEYGFALGRRSCDTDPRLSVDDSRFSFEAPRASWDGYLIGKAYPRVSPMVRIADRVLVEEEEEGHVSLGNGEECCPGGSAQTKHYYSDWHRRRRSFDRSNSHRKSTMGDVDELRVISNAKVSPATTELFYGAKVLITKNGLRDVNFKSSDSVMGSGSKVDACDVAIGDGVNKFHKWGRLWSKLGLVQRRREDMLGEGEYGGGDGGVVKKPIAESWQKLRRVVNGQASESVSQKLIRSYSVSCRDPCRTSGLVNGFGGSETKGHVLNGRQKFMLQRNRSVRYSPSNVDSGLLRFYLTPLKSYRRSRSAKSTLKSSNSTARSFF</sequence>
<dbReference type="InterPro" id="IPR008004">
    <property type="entry name" value="OCTOPUS-like"/>
</dbReference>
<organism evidence="2 3">
    <name type="scientific">Phaseolus coccineus</name>
    <name type="common">Scarlet runner bean</name>
    <name type="synonym">Phaseolus multiflorus</name>
    <dbReference type="NCBI Taxonomy" id="3886"/>
    <lineage>
        <taxon>Eukaryota</taxon>
        <taxon>Viridiplantae</taxon>
        <taxon>Streptophyta</taxon>
        <taxon>Embryophyta</taxon>
        <taxon>Tracheophyta</taxon>
        <taxon>Spermatophyta</taxon>
        <taxon>Magnoliopsida</taxon>
        <taxon>eudicotyledons</taxon>
        <taxon>Gunneridae</taxon>
        <taxon>Pentapetalae</taxon>
        <taxon>rosids</taxon>
        <taxon>fabids</taxon>
        <taxon>Fabales</taxon>
        <taxon>Fabaceae</taxon>
        <taxon>Papilionoideae</taxon>
        <taxon>50 kb inversion clade</taxon>
        <taxon>NPAAA clade</taxon>
        <taxon>indigoferoid/millettioid clade</taxon>
        <taxon>Phaseoleae</taxon>
        <taxon>Phaseolus</taxon>
    </lineage>
</organism>
<evidence type="ECO:0000313" key="3">
    <source>
        <dbReference type="Proteomes" id="UP001374584"/>
    </source>
</evidence>
<keyword evidence="3" id="KW-1185">Reference proteome</keyword>
<evidence type="ECO:0000313" key="2">
    <source>
        <dbReference type="EMBL" id="KAK7333248.1"/>
    </source>
</evidence>
<dbReference type="PANTHER" id="PTHR31659">
    <property type="entry name" value="PROTEIN: UPF0503-LIKE PROTEIN, PUTATIVE (DUF740)-RELATED"/>
    <property type="match status" value="1"/>
</dbReference>
<dbReference type="Proteomes" id="UP001374584">
    <property type="component" value="Unassembled WGS sequence"/>
</dbReference>
<reference evidence="2 3" key="1">
    <citation type="submission" date="2024-01" db="EMBL/GenBank/DDBJ databases">
        <title>The genomes of 5 underutilized Papilionoideae crops provide insights into root nodulation and disease resistanc.</title>
        <authorList>
            <person name="Jiang F."/>
        </authorList>
    </citation>
    <scope>NUCLEOTIDE SEQUENCE [LARGE SCALE GENOMIC DNA]</scope>
    <source>
        <strain evidence="2">JINMINGXINNONG_FW02</strain>
        <tissue evidence="2">Leaves</tissue>
    </source>
</reference>
<evidence type="ECO:0000256" key="1">
    <source>
        <dbReference type="SAM" id="MobiDB-lite"/>
    </source>
</evidence>
<dbReference type="PANTHER" id="PTHR31659:SF0">
    <property type="entry name" value="EMB|CAB61945.1"/>
    <property type="match status" value="1"/>
</dbReference>
<dbReference type="Pfam" id="PF05340">
    <property type="entry name" value="DUF740"/>
    <property type="match status" value="2"/>
</dbReference>
<name>A0AAN9LH14_PHACN</name>
<proteinExistence type="predicted"/>
<dbReference type="EMBL" id="JAYMYR010000011">
    <property type="protein sequence ID" value="KAK7333248.1"/>
    <property type="molecule type" value="Genomic_DNA"/>
</dbReference>